<dbReference type="InterPro" id="IPR034457">
    <property type="entry name" value="Organic_radical-activating"/>
</dbReference>
<evidence type="ECO:0000256" key="8">
    <source>
        <dbReference type="ARBA" id="ARBA00023004"/>
    </source>
</evidence>
<dbReference type="InterPro" id="IPR058240">
    <property type="entry name" value="rSAM_sf"/>
</dbReference>
<dbReference type="PROSITE" id="PS01087">
    <property type="entry name" value="RADICAL_ACTIVATING"/>
    <property type="match status" value="1"/>
</dbReference>
<keyword evidence="5 10" id="KW-0949">S-adenosyl-L-methionine</keyword>
<protein>
    <recommendedName>
        <fullName evidence="10">Pyruvate formate-lyase-activating enzyme</fullName>
        <ecNumber evidence="10">1.97.1.4</ecNumber>
    </recommendedName>
</protein>
<organism evidence="12 13">
    <name type="scientific">Thauera sinica</name>
    <dbReference type="NCBI Taxonomy" id="2665146"/>
    <lineage>
        <taxon>Bacteria</taxon>
        <taxon>Pseudomonadati</taxon>
        <taxon>Pseudomonadota</taxon>
        <taxon>Betaproteobacteria</taxon>
        <taxon>Rhodocyclales</taxon>
        <taxon>Zoogloeaceae</taxon>
        <taxon>Thauera</taxon>
    </lineage>
</organism>
<dbReference type="GO" id="GO:0043365">
    <property type="term" value="F:[formate-C-acetyltransferase]-activating enzyme activity"/>
    <property type="evidence" value="ECO:0007669"/>
    <property type="project" value="UniProtKB-EC"/>
</dbReference>
<evidence type="ECO:0000256" key="1">
    <source>
        <dbReference type="ARBA" id="ARBA00002918"/>
    </source>
</evidence>
<dbReference type="RefSeq" id="WP_232516574.1">
    <property type="nucleotide sequence ID" value="NZ_JBHSOG010000030.1"/>
</dbReference>
<dbReference type="CDD" id="cd01335">
    <property type="entry name" value="Radical_SAM"/>
    <property type="match status" value="1"/>
</dbReference>
<keyword evidence="4" id="KW-0313">Glucose metabolism</keyword>
<comment type="subcellular location">
    <subcellularLocation>
        <location evidence="10">Cytoplasm</location>
    </subcellularLocation>
</comment>
<evidence type="ECO:0000313" key="13">
    <source>
        <dbReference type="Proteomes" id="UP001595974"/>
    </source>
</evidence>
<dbReference type="InterPro" id="IPR001989">
    <property type="entry name" value="Radical_activat_CS"/>
</dbReference>
<evidence type="ECO:0000256" key="2">
    <source>
        <dbReference type="ARBA" id="ARBA00009777"/>
    </source>
</evidence>
<dbReference type="PANTHER" id="PTHR30352">
    <property type="entry name" value="PYRUVATE FORMATE-LYASE-ACTIVATING ENZYME"/>
    <property type="match status" value="1"/>
</dbReference>
<proteinExistence type="inferred from homology"/>
<dbReference type="Proteomes" id="UP001595974">
    <property type="component" value="Unassembled WGS sequence"/>
</dbReference>
<dbReference type="SUPFAM" id="SSF102114">
    <property type="entry name" value="Radical SAM enzymes"/>
    <property type="match status" value="1"/>
</dbReference>
<dbReference type="PIRSF" id="PIRSF000371">
    <property type="entry name" value="PFL_act_enz"/>
    <property type="match status" value="1"/>
</dbReference>
<gene>
    <name evidence="12" type="primary">pflA</name>
    <name evidence="12" type="ORF">ACFPTN_07975</name>
</gene>
<keyword evidence="8 10" id="KW-0408">Iron</keyword>
<keyword evidence="10" id="KW-0963">Cytoplasm</keyword>
<dbReference type="InterPro" id="IPR013785">
    <property type="entry name" value="Aldolase_TIM"/>
</dbReference>
<evidence type="ECO:0000256" key="10">
    <source>
        <dbReference type="RuleBase" id="RU362053"/>
    </source>
</evidence>
<keyword evidence="6 10" id="KW-0479">Metal-binding</keyword>
<evidence type="ECO:0000256" key="4">
    <source>
        <dbReference type="ARBA" id="ARBA00022526"/>
    </source>
</evidence>
<evidence type="ECO:0000256" key="9">
    <source>
        <dbReference type="ARBA" id="ARBA00023014"/>
    </source>
</evidence>
<keyword evidence="7 10" id="KW-0560">Oxidoreductase</keyword>
<comment type="function">
    <text evidence="10">Activation of pyruvate formate-lyase under anaerobic conditions by generation of an organic free radical, using S-adenosylmethionine and reduced flavodoxin as cosubstrates to produce 5'-deoxy-adenosine.</text>
</comment>
<evidence type="ECO:0000256" key="3">
    <source>
        <dbReference type="ARBA" id="ARBA00022485"/>
    </source>
</evidence>
<dbReference type="PANTHER" id="PTHR30352:SF5">
    <property type="entry name" value="PYRUVATE FORMATE-LYASE 1-ACTIVATING ENZYME"/>
    <property type="match status" value="1"/>
</dbReference>
<dbReference type="SFLD" id="SFLDS00029">
    <property type="entry name" value="Radical_SAM"/>
    <property type="match status" value="1"/>
</dbReference>
<dbReference type="EMBL" id="JBHSOG010000030">
    <property type="protein sequence ID" value="MFC5769310.1"/>
    <property type="molecule type" value="Genomic_DNA"/>
</dbReference>
<comment type="function">
    <text evidence="1">Activation of pyruvate formate-lyase 1 under anaerobic conditions by generation of an organic free radical, using S-adenosylmethionine and reduced flavodoxin as cosubstrates to produce 5'-deoxy-adenosine.</text>
</comment>
<accession>A0ABW1AQ10</accession>
<dbReference type="InterPro" id="IPR007197">
    <property type="entry name" value="rSAM"/>
</dbReference>
<evidence type="ECO:0000313" key="12">
    <source>
        <dbReference type="EMBL" id="MFC5769310.1"/>
    </source>
</evidence>
<keyword evidence="3 10" id="KW-0004">4Fe-4S</keyword>
<dbReference type="InterPro" id="IPR012838">
    <property type="entry name" value="PFL1_activating"/>
</dbReference>
<name>A0ABW1AQ10_9RHOO</name>
<dbReference type="Pfam" id="PF04055">
    <property type="entry name" value="Radical_SAM"/>
    <property type="match status" value="1"/>
</dbReference>
<evidence type="ECO:0000256" key="7">
    <source>
        <dbReference type="ARBA" id="ARBA00023002"/>
    </source>
</evidence>
<dbReference type="NCBIfam" id="TIGR02493">
    <property type="entry name" value="PFLA"/>
    <property type="match status" value="1"/>
</dbReference>
<keyword evidence="4" id="KW-0119">Carbohydrate metabolism</keyword>
<keyword evidence="9 10" id="KW-0411">Iron-sulfur</keyword>
<dbReference type="SFLD" id="SFLDG01066">
    <property type="entry name" value="organic_radical-activating_enz"/>
    <property type="match status" value="1"/>
</dbReference>
<comment type="catalytic activity">
    <reaction evidence="10">
        <text>glycyl-[formate C-acetyltransferase] + reduced [flavodoxin] + S-adenosyl-L-methionine = glycin-2-yl radical-[formate C-acetyltransferase] + semiquinone [flavodoxin] + 5'-deoxyadenosine + L-methionine + H(+)</text>
        <dbReference type="Rhea" id="RHEA:19225"/>
        <dbReference type="Rhea" id="RHEA-COMP:10622"/>
        <dbReference type="Rhea" id="RHEA-COMP:12190"/>
        <dbReference type="Rhea" id="RHEA-COMP:12191"/>
        <dbReference type="Rhea" id="RHEA-COMP:14480"/>
        <dbReference type="ChEBI" id="CHEBI:15378"/>
        <dbReference type="ChEBI" id="CHEBI:17319"/>
        <dbReference type="ChEBI" id="CHEBI:29947"/>
        <dbReference type="ChEBI" id="CHEBI:32722"/>
        <dbReference type="ChEBI" id="CHEBI:57618"/>
        <dbReference type="ChEBI" id="CHEBI:57844"/>
        <dbReference type="ChEBI" id="CHEBI:59789"/>
        <dbReference type="ChEBI" id="CHEBI:140311"/>
        <dbReference type="EC" id="1.97.1.4"/>
    </reaction>
</comment>
<comment type="similarity">
    <text evidence="2 10">Belongs to the organic radical-activating enzymes family.</text>
</comment>
<dbReference type="EC" id="1.97.1.4" evidence="10"/>
<evidence type="ECO:0000256" key="6">
    <source>
        <dbReference type="ARBA" id="ARBA00022723"/>
    </source>
</evidence>
<dbReference type="Gene3D" id="3.20.20.70">
    <property type="entry name" value="Aldolase class I"/>
    <property type="match status" value="1"/>
</dbReference>
<feature type="domain" description="Radical SAM core" evidence="11">
    <location>
        <begin position="43"/>
        <end position="268"/>
    </location>
</feature>
<evidence type="ECO:0000256" key="5">
    <source>
        <dbReference type="ARBA" id="ARBA00022691"/>
    </source>
</evidence>
<comment type="cofactor">
    <cofactor evidence="10">
        <name>[4Fe-4S] cluster</name>
        <dbReference type="ChEBI" id="CHEBI:49883"/>
    </cofactor>
    <text evidence="10">Binds 1 [4Fe-4S] cluster. The cluster is coordinated with 3 cysteines and an exchangeable S-adenosyl-L-methionine.</text>
</comment>
<dbReference type="PROSITE" id="PS51918">
    <property type="entry name" value="RADICAL_SAM"/>
    <property type="match status" value="1"/>
</dbReference>
<reference evidence="13" key="1">
    <citation type="journal article" date="2019" name="Int. J. Syst. Evol. Microbiol.">
        <title>The Global Catalogue of Microorganisms (GCM) 10K type strain sequencing project: providing services to taxonomists for standard genome sequencing and annotation.</title>
        <authorList>
            <consortium name="The Broad Institute Genomics Platform"/>
            <consortium name="The Broad Institute Genome Sequencing Center for Infectious Disease"/>
            <person name="Wu L."/>
            <person name="Ma J."/>
        </authorList>
    </citation>
    <scope>NUCLEOTIDE SEQUENCE [LARGE SCALE GENOMIC DNA]</scope>
    <source>
        <strain evidence="13">SHR3</strain>
    </source>
</reference>
<comment type="caution">
    <text evidence="12">The sequence shown here is derived from an EMBL/GenBank/DDBJ whole genome shotgun (WGS) entry which is preliminary data.</text>
</comment>
<sequence>MPLTDMPVAPDRCPCAPLAAPQGAARAGVREGWVHSIETGAAADGPGIRYVVFLSGCPLRCLYCHNPDTWHQRNGRLAAADEILSDIARYRGFLRAGRGGVTISGGEPLAQPRFTAALLRGCKALGLHTAMDTSGVAGNKADDAMLADVDLVLLDIKAFSEARYRRLTGAPLAPTLAFAHRLAAVGKPVWLRYVLVPGLTDDRREIEALAGFAAGLGNVERVDVLPFHKLGEYKWADSGRPYRLADVSPPSRELVDEVCGLFRSHGLRTA</sequence>
<evidence type="ECO:0000259" key="11">
    <source>
        <dbReference type="PROSITE" id="PS51918"/>
    </source>
</evidence>
<keyword evidence="12" id="KW-0670">Pyruvate</keyword>
<dbReference type="InterPro" id="IPR012839">
    <property type="entry name" value="Organic_radical_activase"/>
</dbReference>
<keyword evidence="13" id="KW-1185">Reference proteome</keyword>